<proteinExistence type="inferred from homology"/>
<evidence type="ECO:0000313" key="7">
    <source>
        <dbReference type="Proteomes" id="UP000199643"/>
    </source>
</evidence>
<dbReference type="GO" id="GO:0046872">
    <property type="term" value="F:metal ion binding"/>
    <property type="evidence" value="ECO:0007669"/>
    <property type="project" value="UniProtKB-KW"/>
</dbReference>
<dbReference type="GO" id="GO:0009231">
    <property type="term" value="P:riboflavin biosynthetic process"/>
    <property type="evidence" value="ECO:0007669"/>
    <property type="project" value="TreeGrafter"/>
</dbReference>
<evidence type="ECO:0000313" key="6">
    <source>
        <dbReference type="EMBL" id="SDF95930.1"/>
    </source>
</evidence>
<dbReference type="EMBL" id="FNCH01000002">
    <property type="protein sequence ID" value="SDF95930.1"/>
    <property type="molecule type" value="Genomic_DNA"/>
</dbReference>
<evidence type="ECO:0000256" key="2">
    <source>
        <dbReference type="ARBA" id="ARBA00022723"/>
    </source>
</evidence>
<keyword evidence="3 6" id="KW-0378">Hydrolase</keyword>
<name>A0A1G7QEA8_9SPHI</name>
<dbReference type="GO" id="GO:0016811">
    <property type="term" value="F:hydrolase activity, acting on carbon-nitrogen (but not peptide) bonds, in linear amides"/>
    <property type="evidence" value="ECO:0007669"/>
    <property type="project" value="TreeGrafter"/>
</dbReference>
<dbReference type="Gene3D" id="3.40.50.10310">
    <property type="entry name" value="Creatininase"/>
    <property type="match status" value="1"/>
</dbReference>
<evidence type="ECO:0000256" key="3">
    <source>
        <dbReference type="ARBA" id="ARBA00022801"/>
    </source>
</evidence>
<accession>A0A1G7QEA8</accession>
<dbReference type="PANTHER" id="PTHR35005">
    <property type="entry name" value="3-DEHYDRO-SCYLLO-INOSOSE HYDROLASE"/>
    <property type="match status" value="1"/>
</dbReference>
<sequence length="260" mass="29673">MHKTKALMKPYLLAESNWKTIKEENFNLVILPWGATEAHNYHLPYATDNIQAERIAEEAARIAWQNGAKVTVLPTIPFGVNTGQADIKLDININPSTQLAILRDIVQVLRRQGMYKLMILNGHGGNDFKPIIRELGLEFQDMFICLCNWFQFKGKMDFFKQPGDHADEMETSLMLYLSPSLVRPLQEAGLGAEKKNRILAFREGWVWAERKWSQVTEDTGIGDPTASTIEKGERFFCEITNRIAEVLLELDNANTNDLYI</sequence>
<keyword evidence="2" id="KW-0479">Metal-binding</keyword>
<dbReference type="STRING" id="405671.SAMN05421827_102250"/>
<organism evidence="6 7">
    <name type="scientific">Pedobacter terrae</name>
    <dbReference type="NCBI Taxonomy" id="405671"/>
    <lineage>
        <taxon>Bacteria</taxon>
        <taxon>Pseudomonadati</taxon>
        <taxon>Bacteroidota</taxon>
        <taxon>Sphingobacteriia</taxon>
        <taxon>Sphingobacteriales</taxon>
        <taxon>Sphingobacteriaceae</taxon>
        <taxon>Pedobacter</taxon>
    </lineage>
</organism>
<dbReference type="InterPro" id="IPR003785">
    <property type="entry name" value="Creatininase/forma_Hydrolase"/>
</dbReference>
<gene>
    <name evidence="6" type="ORF">SAMN05421827_102250</name>
</gene>
<dbReference type="InterPro" id="IPR024087">
    <property type="entry name" value="Creatininase-like_sf"/>
</dbReference>
<reference evidence="7" key="1">
    <citation type="submission" date="2016-10" db="EMBL/GenBank/DDBJ databases">
        <authorList>
            <person name="Varghese N."/>
            <person name="Submissions S."/>
        </authorList>
    </citation>
    <scope>NUCLEOTIDE SEQUENCE [LARGE SCALE GENOMIC DNA]</scope>
    <source>
        <strain evidence="7">DSM 17933</strain>
    </source>
</reference>
<comment type="cofactor">
    <cofactor evidence="1">
        <name>Zn(2+)</name>
        <dbReference type="ChEBI" id="CHEBI:29105"/>
    </cofactor>
</comment>
<dbReference type="Pfam" id="PF02633">
    <property type="entry name" value="Creatininase"/>
    <property type="match status" value="1"/>
</dbReference>
<evidence type="ECO:0000256" key="1">
    <source>
        <dbReference type="ARBA" id="ARBA00001947"/>
    </source>
</evidence>
<evidence type="ECO:0000256" key="5">
    <source>
        <dbReference type="ARBA" id="ARBA00024029"/>
    </source>
</evidence>
<dbReference type="Proteomes" id="UP000199643">
    <property type="component" value="Unassembled WGS sequence"/>
</dbReference>
<protein>
    <submittedName>
        <fullName evidence="6">Creatinine amidohydrolase</fullName>
    </submittedName>
</protein>
<dbReference type="SUPFAM" id="SSF102215">
    <property type="entry name" value="Creatininase"/>
    <property type="match status" value="1"/>
</dbReference>
<comment type="similarity">
    <text evidence="5">Belongs to the creatininase superfamily.</text>
</comment>
<keyword evidence="4" id="KW-0862">Zinc</keyword>
<dbReference type="PANTHER" id="PTHR35005:SF1">
    <property type="entry name" value="2-AMINO-5-FORMYLAMINO-6-RIBOSYLAMINOPYRIMIDIN-4(3H)-ONE 5'-MONOPHOSPHATE DEFORMYLASE"/>
    <property type="match status" value="1"/>
</dbReference>
<dbReference type="AlphaFoldDB" id="A0A1G7QEA8"/>
<keyword evidence="7" id="KW-1185">Reference proteome</keyword>
<evidence type="ECO:0000256" key="4">
    <source>
        <dbReference type="ARBA" id="ARBA00022833"/>
    </source>
</evidence>